<dbReference type="RefSeq" id="WP_013099834.1">
    <property type="nucleotide sequence ID" value="NC_014122.1"/>
</dbReference>
<dbReference type="GeneID" id="9131422"/>
<protein>
    <submittedName>
        <fullName evidence="6">Iron (Metal) dependent repressor, DtxR family</fullName>
    </submittedName>
</protein>
<dbReference type="InterPro" id="IPR036388">
    <property type="entry name" value="WH-like_DNA-bd_sf"/>
</dbReference>
<evidence type="ECO:0000256" key="2">
    <source>
        <dbReference type="ARBA" id="ARBA00023015"/>
    </source>
</evidence>
<dbReference type="InterPro" id="IPR050536">
    <property type="entry name" value="DtxR_MntR_Metal-Reg"/>
</dbReference>
<evidence type="ECO:0000256" key="1">
    <source>
        <dbReference type="ARBA" id="ARBA00007871"/>
    </source>
</evidence>
<dbReference type="SMART" id="SM00419">
    <property type="entry name" value="HTH_CRP"/>
    <property type="match status" value="1"/>
</dbReference>
<dbReference type="Proteomes" id="UP000002061">
    <property type="component" value="Chromosome"/>
</dbReference>
<dbReference type="GO" id="GO:0003677">
    <property type="term" value="F:DNA binding"/>
    <property type="evidence" value="ECO:0007669"/>
    <property type="project" value="UniProtKB-KW"/>
</dbReference>
<evidence type="ECO:0000313" key="6">
    <source>
        <dbReference type="EMBL" id="ADG13088.1"/>
    </source>
</evidence>
<dbReference type="InterPro" id="IPR036390">
    <property type="entry name" value="WH_DNA-bd_sf"/>
</dbReference>
<dbReference type="GO" id="GO:0046983">
    <property type="term" value="F:protein dimerization activity"/>
    <property type="evidence" value="ECO:0007669"/>
    <property type="project" value="InterPro"/>
</dbReference>
<dbReference type="SMART" id="SM00529">
    <property type="entry name" value="HTH_DTXR"/>
    <property type="match status" value="1"/>
</dbReference>
<sequence>MIRIEEYIETIYKLSKNRRVKVKDICEHLNLSPSTVSEMIKKLKNLGYIEHEKYGEIRLTEKGENLAKRLDRKHTILKEFFIFLGIDEKTADEDACKIEHIISEKTISKIEEFLKKMKEG</sequence>
<name>D5VR85_METIM</name>
<dbReference type="InterPro" id="IPR022687">
    <property type="entry name" value="HTH_DTXR"/>
</dbReference>
<dbReference type="CDD" id="cd00090">
    <property type="entry name" value="HTH_ARSR"/>
    <property type="match status" value="1"/>
</dbReference>
<dbReference type="InterPro" id="IPR011991">
    <property type="entry name" value="ArsR-like_HTH"/>
</dbReference>
<dbReference type="InterPro" id="IPR022689">
    <property type="entry name" value="Iron_dep_repressor"/>
</dbReference>
<proteinExistence type="inferred from homology"/>
<dbReference type="PANTHER" id="PTHR33238">
    <property type="entry name" value="IRON (METAL) DEPENDENT REPRESSOR, DTXR FAMILY"/>
    <property type="match status" value="1"/>
</dbReference>
<dbReference type="eggNOG" id="arCOG02100">
    <property type="taxonomic scope" value="Archaea"/>
</dbReference>
<dbReference type="Pfam" id="PF02742">
    <property type="entry name" value="Fe_dep_repr_C"/>
    <property type="match status" value="1"/>
</dbReference>
<dbReference type="InterPro" id="IPR012318">
    <property type="entry name" value="HTH_CRP"/>
</dbReference>
<keyword evidence="2" id="KW-0805">Transcription regulation</keyword>
<dbReference type="HOGENOM" id="CLU_069532_3_0_2"/>
<dbReference type="Gene3D" id="1.10.60.10">
    <property type="entry name" value="Iron dependent repressor, metal binding and dimerisation domain"/>
    <property type="match status" value="1"/>
</dbReference>
<dbReference type="EMBL" id="CP002009">
    <property type="protein sequence ID" value="ADG13088.1"/>
    <property type="molecule type" value="Genomic_DNA"/>
</dbReference>
<reference evidence="6" key="1">
    <citation type="submission" date="2010-04" db="EMBL/GenBank/DDBJ databases">
        <title>Complete sequence of Methanocaldococcus infernus ME.</title>
        <authorList>
            <consortium name="US DOE Joint Genome Institute"/>
            <person name="Lucas S."/>
            <person name="Copeland A."/>
            <person name="Lapidus A."/>
            <person name="Cheng J.-F."/>
            <person name="Bruce D."/>
            <person name="Goodwin L."/>
            <person name="Pitluck S."/>
            <person name="Munk A.C."/>
            <person name="Detter J.C."/>
            <person name="Han C."/>
            <person name="Tapia R."/>
            <person name="Land M."/>
            <person name="Hauser L."/>
            <person name="Kyrpides N."/>
            <person name="Mikhailova N."/>
            <person name="Sieprawska-Lupa M."/>
            <person name="Whitman W.B."/>
            <person name="Woyke T."/>
        </authorList>
    </citation>
    <scope>NUCLEOTIDE SEQUENCE [LARGE SCALE GENOMIC DNA]</scope>
    <source>
        <strain evidence="6">ME</strain>
    </source>
</reference>
<organism evidence="6 7">
    <name type="scientific">Methanocaldococcus infernus (strain DSM 11812 / JCM 15783 / ME)</name>
    <dbReference type="NCBI Taxonomy" id="573063"/>
    <lineage>
        <taxon>Archaea</taxon>
        <taxon>Methanobacteriati</taxon>
        <taxon>Methanobacteriota</taxon>
        <taxon>Methanomada group</taxon>
        <taxon>Methanococci</taxon>
        <taxon>Methanococcales</taxon>
        <taxon>Methanocaldococcaceae</taxon>
        <taxon>Methanocaldococcus</taxon>
    </lineage>
</organism>
<keyword evidence="7" id="KW-1185">Reference proteome</keyword>
<dbReference type="Gene3D" id="1.10.10.10">
    <property type="entry name" value="Winged helix-like DNA-binding domain superfamily/Winged helix DNA-binding domain"/>
    <property type="match status" value="1"/>
</dbReference>
<accession>D5VR85</accession>
<dbReference type="AlphaFoldDB" id="D5VR85"/>
<gene>
    <name evidence="6" type="ordered locus">Metin_0418</name>
</gene>
<dbReference type="GO" id="GO:0046914">
    <property type="term" value="F:transition metal ion binding"/>
    <property type="evidence" value="ECO:0007669"/>
    <property type="project" value="InterPro"/>
</dbReference>
<dbReference type="GO" id="GO:0003700">
    <property type="term" value="F:DNA-binding transcription factor activity"/>
    <property type="evidence" value="ECO:0007669"/>
    <property type="project" value="InterPro"/>
</dbReference>
<dbReference type="PANTHER" id="PTHR33238:SF7">
    <property type="entry name" value="IRON-DEPENDENT TRANSCRIPTIONAL REGULATOR"/>
    <property type="match status" value="1"/>
</dbReference>
<dbReference type="PROSITE" id="PS50944">
    <property type="entry name" value="HTH_DTXR"/>
    <property type="match status" value="1"/>
</dbReference>
<keyword evidence="4" id="KW-0804">Transcription</keyword>
<keyword evidence="3" id="KW-0238">DNA-binding</keyword>
<dbReference type="InterPro" id="IPR036421">
    <property type="entry name" value="Fe_dep_repressor_sf"/>
</dbReference>
<dbReference type="InterPro" id="IPR001367">
    <property type="entry name" value="Fe_dep_repressor"/>
</dbReference>
<dbReference type="OrthoDB" id="24735at2157"/>
<dbReference type="Pfam" id="PF01325">
    <property type="entry name" value="Fe_dep_repress"/>
    <property type="match status" value="1"/>
</dbReference>
<evidence type="ECO:0000256" key="4">
    <source>
        <dbReference type="ARBA" id="ARBA00023163"/>
    </source>
</evidence>
<evidence type="ECO:0000313" key="7">
    <source>
        <dbReference type="Proteomes" id="UP000002061"/>
    </source>
</evidence>
<evidence type="ECO:0000259" key="5">
    <source>
        <dbReference type="PROSITE" id="PS50944"/>
    </source>
</evidence>
<dbReference type="SUPFAM" id="SSF46785">
    <property type="entry name" value="Winged helix' DNA-binding domain"/>
    <property type="match status" value="1"/>
</dbReference>
<feature type="domain" description="HTH dtxR-type" evidence="5">
    <location>
        <begin position="1"/>
        <end position="60"/>
    </location>
</feature>
<dbReference type="STRING" id="573063.Metin_0418"/>
<evidence type="ECO:0000256" key="3">
    <source>
        <dbReference type="ARBA" id="ARBA00023125"/>
    </source>
</evidence>
<dbReference type="KEGG" id="mif:Metin_0418"/>
<comment type="similarity">
    <text evidence="1">Belongs to the DtxR/MntR family.</text>
</comment>